<evidence type="ECO:0000313" key="14">
    <source>
        <dbReference type="EMBL" id="HED10277.1"/>
    </source>
</evidence>
<evidence type="ECO:0000256" key="1">
    <source>
        <dbReference type="ARBA" id="ARBA00004236"/>
    </source>
</evidence>
<feature type="transmembrane region" description="Helical" evidence="12">
    <location>
        <begin position="29"/>
        <end position="55"/>
    </location>
</feature>
<keyword evidence="7" id="KW-0479">Metal-binding</keyword>
<name>A0A7V1PV56_CALAY</name>
<dbReference type="InterPro" id="IPR038266">
    <property type="entry name" value="NapC/NirT_cytc_sf"/>
</dbReference>
<dbReference type="GO" id="GO:0005886">
    <property type="term" value="C:plasma membrane"/>
    <property type="evidence" value="ECO:0007669"/>
    <property type="project" value="UniProtKB-SubCell"/>
</dbReference>
<keyword evidence="8" id="KW-0249">Electron transport</keyword>
<evidence type="ECO:0000256" key="10">
    <source>
        <dbReference type="ARBA" id="ARBA00023004"/>
    </source>
</evidence>
<comment type="similarity">
    <text evidence="2">Belongs to the NapC/NirT/NrfH family.</text>
</comment>
<evidence type="ECO:0000259" key="13">
    <source>
        <dbReference type="Pfam" id="PF03264"/>
    </source>
</evidence>
<dbReference type="Pfam" id="PF03264">
    <property type="entry name" value="Cytochrom_NNT"/>
    <property type="match status" value="1"/>
</dbReference>
<evidence type="ECO:0000256" key="7">
    <source>
        <dbReference type="ARBA" id="ARBA00022723"/>
    </source>
</evidence>
<reference evidence="14" key="1">
    <citation type="journal article" date="2020" name="mSystems">
        <title>Genome- and Community-Level Interaction Insights into Carbon Utilization and Element Cycling Functions of Hydrothermarchaeota in Hydrothermal Sediment.</title>
        <authorList>
            <person name="Zhou Z."/>
            <person name="Liu Y."/>
            <person name="Xu W."/>
            <person name="Pan J."/>
            <person name="Luo Z.H."/>
            <person name="Li M."/>
        </authorList>
    </citation>
    <scope>NUCLEOTIDE SEQUENCE [LARGE SCALE GENOMIC DNA]</scope>
    <source>
        <strain evidence="14">HyVt-456</strain>
    </source>
</reference>
<dbReference type="Gene3D" id="1.10.3820.10">
    <property type="entry name" value="Di-heme elbow motif domain"/>
    <property type="match status" value="1"/>
</dbReference>
<proteinExistence type="inferred from homology"/>
<dbReference type="PANTHER" id="PTHR30333:SF1">
    <property type="entry name" value="CYTOCHROME C-TYPE PROTEIN NAPC"/>
    <property type="match status" value="1"/>
</dbReference>
<evidence type="ECO:0000256" key="9">
    <source>
        <dbReference type="ARBA" id="ARBA00022989"/>
    </source>
</evidence>
<dbReference type="InterPro" id="IPR005126">
    <property type="entry name" value="NapC/NirT_cyt_c_N"/>
</dbReference>
<dbReference type="InterPro" id="IPR051174">
    <property type="entry name" value="Cytochrome_c-type_ET"/>
</dbReference>
<dbReference type="GO" id="GO:0046872">
    <property type="term" value="F:metal ion binding"/>
    <property type="evidence" value="ECO:0007669"/>
    <property type="project" value="UniProtKB-KW"/>
</dbReference>
<evidence type="ECO:0000256" key="4">
    <source>
        <dbReference type="ARBA" id="ARBA00022475"/>
    </source>
</evidence>
<evidence type="ECO:0000256" key="11">
    <source>
        <dbReference type="ARBA" id="ARBA00023136"/>
    </source>
</evidence>
<keyword evidence="4" id="KW-1003">Cell membrane</keyword>
<evidence type="ECO:0000256" key="6">
    <source>
        <dbReference type="ARBA" id="ARBA00022692"/>
    </source>
</evidence>
<sequence length="478" mass="54638">MKMILNTEPHLIFTEKKMKLELPNSAKNWFSIAGFMIAVVSFSMIVFLFVISTFFSGTHIYLGLIIYIILPMVMIAGLIMVPIGMFWARKHRQASGSELPVLDLNLRQHRNALFIFLVGTTILVFSSAVGSYEAYHYTESVSFCGQVCHQVMQPEFESYQHSSHARVACAECHIGSGADWYVKAKISGLHQVYAVLLDTFPRPIPTPITNLRPARETCEQCHWPKKFYPREERLEQYFLGDEENSQWDVMLSMKVGPVHKSSGFSEGIHWHVDPNNKVEYIYTDERRQEIPWVRYTNLKTGEVTVYSASDSLREIEPAADAANLRTMDCLDCHNRPAHDYKSPRYFINHAISEGSIPKELPGIKALAREICEEEISSSDSIYSFIKSRIDSFYNEEYPEIAEENPGLIRKATEGLYEAYRVNIFPDMKARWDAYPNNIGHLEFNGCFRCHDDGHTDSAGETISRDCNACHLIKVQGNE</sequence>
<feature type="non-terminal residue" evidence="14">
    <location>
        <position position="478"/>
    </location>
</feature>
<accession>A0A7V1PV56</accession>
<feature type="domain" description="NapC/NirT cytochrome c N-terminal" evidence="13">
    <location>
        <begin position="111"/>
        <end position="200"/>
    </location>
</feature>
<protein>
    <submittedName>
        <fullName evidence="14">Cytochrome C</fullName>
    </submittedName>
</protein>
<evidence type="ECO:0000256" key="12">
    <source>
        <dbReference type="SAM" id="Phobius"/>
    </source>
</evidence>
<dbReference type="GO" id="GO:0009055">
    <property type="term" value="F:electron transfer activity"/>
    <property type="evidence" value="ECO:0007669"/>
    <property type="project" value="TreeGrafter"/>
</dbReference>
<dbReference type="PANTHER" id="PTHR30333">
    <property type="entry name" value="CYTOCHROME C-TYPE PROTEIN"/>
    <property type="match status" value="1"/>
</dbReference>
<feature type="transmembrane region" description="Helical" evidence="12">
    <location>
        <begin position="112"/>
        <end position="132"/>
    </location>
</feature>
<keyword evidence="3" id="KW-0813">Transport</keyword>
<keyword evidence="5" id="KW-0349">Heme</keyword>
<dbReference type="Proteomes" id="UP000886005">
    <property type="component" value="Unassembled WGS sequence"/>
</dbReference>
<organism evidence="14">
    <name type="scientific">Caldithrix abyssi</name>
    <dbReference type="NCBI Taxonomy" id="187145"/>
    <lineage>
        <taxon>Bacteria</taxon>
        <taxon>Pseudomonadati</taxon>
        <taxon>Calditrichota</taxon>
        <taxon>Calditrichia</taxon>
        <taxon>Calditrichales</taxon>
        <taxon>Calditrichaceae</taxon>
        <taxon>Caldithrix</taxon>
    </lineage>
</organism>
<dbReference type="SUPFAM" id="SSF48695">
    <property type="entry name" value="Multiheme cytochromes"/>
    <property type="match status" value="1"/>
</dbReference>
<comment type="caution">
    <text evidence="14">The sequence shown here is derived from an EMBL/GenBank/DDBJ whole genome shotgun (WGS) entry which is preliminary data.</text>
</comment>
<evidence type="ECO:0000256" key="5">
    <source>
        <dbReference type="ARBA" id="ARBA00022617"/>
    </source>
</evidence>
<evidence type="ECO:0000256" key="3">
    <source>
        <dbReference type="ARBA" id="ARBA00022448"/>
    </source>
</evidence>
<evidence type="ECO:0000256" key="8">
    <source>
        <dbReference type="ARBA" id="ARBA00022982"/>
    </source>
</evidence>
<dbReference type="AlphaFoldDB" id="A0A7V1PV56"/>
<evidence type="ECO:0000256" key="2">
    <source>
        <dbReference type="ARBA" id="ARBA00007395"/>
    </source>
</evidence>
<gene>
    <name evidence="14" type="ORF">ENJ10_06285</name>
</gene>
<dbReference type="InterPro" id="IPR036280">
    <property type="entry name" value="Multihaem_cyt_sf"/>
</dbReference>
<dbReference type="EMBL" id="DRLD01000173">
    <property type="protein sequence ID" value="HED10277.1"/>
    <property type="molecule type" value="Genomic_DNA"/>
</dbReference>
<keyword evidence="6 12" id="KW-0812">Transmembrane</keyword>
<keyword evidence="9 12" id="KW-1133">Transmembrane helix</keyword>
<keyword evidence="10" id="KW-0408">Iron</keyword>
<feature type="transmembrane region" description="Helical" evidence="12">
    <location>
        <begin position="61"/>
        <end position="88"/>
    </location>
</feature>
<keyword evidence="11 12" id="KW-0472">Membrane</keyword>
<dbReference type="GO" id="GO:0009061">
    <property type="term" value="P:anaerobic respiration"/>
    <property type="evidence" value="ECO:0007669"/>
    <property type="project" value="TreeGrafter"/>
</dbReference>
<comment type="subcellular location">
    <subcellularLocation>
        <location evidence="1">Cell membrane</location>
    </subcellularLocation>
</comment>